<dbReference type="PRINTS" id="PR00169">
    <property type="entry name" value="KCHANNEL"/>
</dbReference>
<keyword evidence="11 15" id="KW-0407">Ion channel</keyword>
<dbReference type="PANTHER" id="PTHR11537:SF254">
    <property type="entry name" value="POTASSIUM VOLTAGE-GATED CHANNEL PROTEIN SHAB"/>
    <property type="match status" value="1"/>
</dbReference>
<reference evidence="15" key="1">
    <citation type="submission" date="2017-04" db="EMBL/GenBank/DDBJ databases">
        <title>Population genomics of picophytoplankton unveils novel chromosome hypervariability.</title>
        <authorList>
            <consortium name="DOE Joint Genome Institute"/>
            <person name="Blanc-Mathieu R."/>
            <person name="Krasovec M."/>
            <person name="Hebrard M."/>
            <person name="Yau S."/>
            <person name="Desgranges E."/>
            <person name="Martin J."/>
            <person name="Schackwitz W."/>
            <person name="Kuo A."/>
            <person name="Salin G."/>
            <person name="Donnadieu C."/>
            <person name="Desdevises Y."/>
            <person name="Sanchez-Ferandin S."/>
            <person name="Moreau H."/>
            <person name="Rivals E."/>
            <person name="Grigoriev I.V."/>
            <person name="Grimsley N."/>
            <person name="Eyre-Walker A."/>
            <person name="Piganeau G."/>
        </authorList>
    </citation>
    <scope>NUCLEOTIDE SEQUENCE [LARGE SCALE GENOMIC DNA]</scope>
    <source>
        <strain evidence="15">RCC 1115</strain>
    </source>
</reference>
<evidence type="ECO:0000256" key="2">
    <source>
        <dbReference type="ARBA" id="ARBA00022448"/>
    </source>
</evidence>
<keyword evidence="9" id="KW-0406">Ion transport</keyword>
<name>A0A1Y5I4B4_OSTTA</name>
<evidence type="ECO:0000256" key="5">
    <source>
        <dbReference type="ARBA" id="ARBA00022826"/>
    </source>
</evidence>
<keyword evidence="5" id="KW-0631">Potassium channel</keyword>
<evidence type="ECO:0000259" key="14">
    <source>
        <dbReference type="Pfam" id="PF00520"/>
    </source>
</evidence>
<feature type="domain" description="Ion transport" evidence="14">
    <location>
        <begin position="124"/>
        <end position="360"/>
    </location>
</feature>
<dbReference type="EMBL" id="KZ155838">
    <property type="protein sequence ID" value="OUS42923.1"/>
    <property type="molecule type" value="Genomic_DNA"/>
</dbReference>
<evidence type="ECO:0000256" key="9">
    <source>
        <dbReference type="ARBA" id="ARBA00023065"/>
    </source>
</evidence>
<feature type="compositionally biased region" description="Basic and acidic residues" evidence="12">
    <location>
        <begin position="562"/>
        <end position="573"/>
    </location>
</feature>
<evidence type="ECO:0000256" key="13">
    <source>
        <dbReference type="SAM" id="Phobius"/>
    </source>
</evidence>
<dbReference type="Gene3D" id="1.20.120.350">
    <property type="entry name" value="Voltage-gated potassium channels. Chain C"/>
    <property type="match status" value="1"/>
</dbReference>
<keyword evidence="7" id="KW-0630">Potassium</keyword>
<keyword evidence="6" id="KW-0851">Voltage-gated channel</keyword>
<dbReference type="SUPFAM" id="SSF81324">
    <property type="entry name" value="Voltage-gated potassium channels"/>
    <property type="match status" value="1"/>
</dbReference>
<evidence type="ECO:0000256" key="12">
    <source>
        <dbReference type="SAM" id="MobiDB-lite"/>
    </source>
</evidence>
<evidence type="ECO:0000256" key="11">
    <source>
        <dbReference type="ARBA" id="ARBA00023303"/>
    </source>
</evidence>
<evidence type="ECO:0000256" key="4">
    <source>
        <dbReference type="ARBA" id="ARBA00022692"/>
    </source>
</evidence>
<dbReference type="eggNOG" id="KOG3713">
    <property type="taxonomic scope" value="Eukaryota"/>
</dbReference>
<dbReference type="InterPro" id="IPR005821">
    <property type="entry name" value="Ion_trans_dom"/>
</dbReference>
<keyword evidence="10 13" id="KW-0472">Membrane</keyword>
<gene>
    <name evidence="15" type="ORF">BE221DRAFT_62369</name>
</gene>
<protein>
    <submittedName>
        <fullName evidence="15">Voltage-gated shaker-like K+ channel</fullName>
    </submittedName>
</protein>
<dbReference type="Proteomes" id="UP000195557">
    <property type="component" value="Unassembled WGS sequence"/>
</dbReference>
<feature type="compositionally biased region" description="Polar residues" evidence="12">
    <location>
        <begin position="532"/>
        <end position="546"/>
    </location>
</feature>
<organism evidence="15">
    <name type="scientific">Ostreococcus tauri</name>
    <name type="common">Marine green alga</name>
    <dbReference type="NCBI Taxonomy" id="70448"/>
    <lineage>
        <taxon>Eukaryota</taxon>
        <taxon>Viridiplantae</taxon>
        <taxon>Chlorophyta</taxon>
        <taxon>Mamiellophyceae</taxon>
        <taxon>Mamiellales</taxon>
        <taxon>Bathycoccaceae</taxon>
        <taxon>Ostreococcus</taxon>
    </lineage>
</organism>
<keyword evidence="3" id="KW-0633">Potassium transport</keyword>
<dbReference type="GO" id="GO:0008076">
    <property type="term" value="C:voltage-gated potassium channel complex"/>
    <property type="evidence" value="ECO:0007669"/>
    <property type="project" value="InterPro"/>
</dbReference>
<evidence type="ECO:0000313" key="15">
    <source>
        <dbReference type="EMBL" id="OUS42923.1"/>
    </source>
</evidence>
<dbReference type="InterPro" id="IPR028325">
    <property type="entry name" value="VG_K_chnl"/>
</dbReference>
<keyword evidence="8 13" id="KW-1133">Transmembrane helix</keyword>
<accession>A0A1Y5I4B4</accession>
<evidence type="ECO:0000256" key="10">
    <source>
        <dbReference type="ARBA" id="ARBA00023136"/>
    </source>
</evidence>
<feature type="transmembrane region" description="Helical" evidence="13">
    <location>
        <begin position="123"/>
        <end position="146"/>
    </location>
</feature>
<proteinExistence type="predicted"/>
<keyword evidence="2" id="KW-0813">Transport</keyword>
<evidence type="ECO:0000256" key="7">
    <source>
        <dbReference type="ARBA" id="ARBA00022958"/>
    </source>
</evidence>
<evidence type="ECO:0000256" key="8">
    <source>
        <dbReference type="ARBA" id="ARBA00022989"/>
    </source>
</evidence>
<feature type="region of interest" description="Disordered" evidence="12">
    <location>
        <begin position="554"/>
        <end position="573"/>
    </location>
</feature>
<dbReference type="FunFam" id="1.10.287.70:FF:000097">
    <property type="entry name" value="Potassium voltage-gated channel subfamily G member 3"/>
    <property type="match status" value="1"/>
</dbReference>
<feature type="transmembrane region" description="Helical" evidence="13">
    <location>
        <begin position="333"/>
        <end position="357"/>
    </location>
</feature>
<dbReference type="GO" id="GO:0001508">
    <property type="term" value="P:action potential"/>
    <property type="evidence" value="ECO:0007669"/>
    <property type="project" value="TreeGrafter"/>
</dbReference>
<dbReference type="InterPro" id="IPR027359">
    <property type="entry name" value="Volt_channel_dom_sf"/>
</dbReference>
<keyword evidence="4 13" id="KW-0812">Transmembrane</keyword>
<feature type="region of interest" description="Disordered" evidence="12">
    <location>
        <begin position="527"/>
        <end position="549"/>
    </location>
</feature>
<dbReference type="AlphaFoldDB" id="A0A1Y5I4B4"/>
<comment type="subcellular location">
    <subcellularLocation>
        <location evidence="1">Membrane</location>
        <topology evidence="1">Multi-pass membrane protein</topology>
    </subcellularLocation>
</comment>
<evidence type="ECO:0000256" key="1">
    <source>
        <dbReference type="ARBA" id="ARBA00004141"/>
    </source>
</evidence>
<dbReference type="GO" id="GO:0005249">
    <property type="term" value="F:voltage-gated potassium channel activity"/>
    <property type="evidence" value="ECO:0007669"/>
    <property type="project" value="InterPro"/>
</dbReference>
<evidence type="ECO:0000256" key="3">
    <source>
        <dbReference type="ARBA" id="ARBA00022538"/>
    </source>
</evidence>
<dbReference type="Pfam" id="PF00520">
    <property type="entry name" value="Ion_trans"/>
    <property type="match status" value="1"/>
</dbReference>
<dbReference type="PANTHER" id="PTHR11537">
    <property type="entry name" value="VOLTAGE-GATED POTASSIUM CHANNEL"/>
    <property type="match status" value="1"/>
</dbReference>
<sequence>MTPTTALTSRSTRDTRPERDACAWYENSTRTMRARALWVKVRTAVLCNVLLGKVRSGWRGEKINRSDVVQIKFVAVSESNIREEIKRVQRKFAQPVTSRRLFHLTPRQQMYLFLTEPTSSKSAMIFALVMFALILLSITAFIVGTLPEFTGLASLDIIEMCCQICFTLEYVVKVGCAPKIWPTVSDPLNLIDLVSVVPWYVELAFSGLKFGFEGVEETSGASGARLLRIFRLFRVIKVFRLGSRAKKIQVVITAVRDSADMFVVLGFLLLLGLVTFSTLIYFAEKGRSGAANAFEANQPSDFDSIPAAFWWCLVTLMTVGYGDAVPETVWGKIVASLTMLGSVVITALPISVIGANFTQQWLQYKAKESRKRLRTSLGNNSSQILEEMYTYSQVIASLTEHISSLQSHILTEVNAVRGLLAAVLRLAGSEAPYDEIMIACRTVDIRFGKIETLREELQDMVDMYDLVSHTEFSVTLQRLKAIGNKMRKVRDMGSALDDDVETLVEATSRLRQDLSELREIVDECDREEQQTAKKSTAKNQQATAMSSLLHISRWKRNAKASGQDKKKEGGVPT</sequence>
<evidence type="ECO:0000256" key="6">
    <source>
        <dbReference type="ARBA" id="ARBA00022882"/>
    </source>
</evidence>
<dbReference type="Gene3D" id="1.10.287.70">
    <property type="match status" value="1"/>
</dbReference>
<feature type="transmembrane region" description="Helical" evidence="13">
    <location>
        <begin position="304"/>
        <end position="321"/>
    </location>
</feature>
<feature type="transmembrane region" description="Helical" evidence="13">
    <location>
        <begin position="261"/>
        <end position="283"/>
    </location>
</feature>